<dbReference type="PANTHER" id="PTHR44145:SF3">
    <property type="entry name" value="DNAJ HOMOLOG SUBFAMILY A MEMBER 3, MITOCHONDRIAL"/>
    <property type="match status" value="1"/>
</dbReference>
<dbReference type="CDD" id="cd10719">
    <property type="entry name" value="DnaJ_zf"/>
    <property type="match status" value="1"/>
</dbReference>
<evidence type="ECO:0000259" key="7">
    <source>
        <dbReference type="PROSITE" id="PS50076"/>
    </source>
</evidence>
<keyword evidence="10" id="KW-1185">Reference proteome</keyword>
<keyword evidence="1 6" id="KW-0479">Metal-binding</keyword>
<sequence length="390" mass="43573">MLLLKRHQNGSQTGLMNIFPDLDLSPGNQRFQGATAPFRNFHSSQSYRANKNYYDILGVPRNANQKDIKKAYIQMAKKYHPDHNKNPDAVQKFKDIGEAYEVLSDDTKRRQYDSFGTAKDFNGFGGGGGAESYGFHSNIDPEELFRNIFDGFDFNTKFKDYNESTYGYGAAQENKVPPSEVAIARFETVFKWYLCGCQAIVNLTFRQAAKGINKEVTMNVVDLCPRCGGSKCDIGTKPSYCLTCNGTGIETINKGPFIMRSTCRKCHGTRMHIPYPCQECSGKGKTVQHRKVTIPVPAVHVVQAMIIMVSPSDQFRREGCDVHSDVEISLSQALLGGTVRMEGLHEEMTIRIPAGTSSHSRLKLAQKGIRSLESRSQGDHIVHVKIKIPK</sequence>
<feature type="domain" description="J" evidence="7">
    <location>
        <begin position="52"/>
        <end position="116"/>
    </location>
</feature>
<evidence type="ECO:0000256" key="1">
    <source>
        <dbReference type="ARBA" id="ARBA00022723"/>
    </source>
</evidence>
<dbReference type="Gene3D" id="2.60.260.20">
    <property type="entry name" value="Urease metallochaperone UreE, N-terminal domain"/>
    <property type="match status" value="2"/>
</dbReference>
<evidence type="ECO:0000256" key="4">
    <source>
        <dbReference type="ARBA" id="ARBA00022833"/>
    </source>
</evidence>
<dbReference type="PROSITE" id="PS00636">
    <property type="entry name" value="DNAJ_1"/>
    <property type="match status" value="1"/>
</dbReference>
<dbReference type="PANTHER" id="PTHR44145">
    <property type="entry name" value="DNAJ HOMOLOG SUBFAMILY A MEMBER 3, MITOCHONDRIAL"/>
    <property type="match status" value="1"/>
</dbReference>
<accession>A0ABY6K987</accession>
<dbReference type="SUPFAM" id="SSF49493">
    <property type="entry name" value="HSP40/DnaJ peptide-binding domain"/>
    <property type="match status" value="1"/>
</dbReference>
<dbReference type="InterPro" id="IPR001623">
    <property type="entry name" value="DnaJ_domain"/>
</dbReference>
<dbReference type="SUPFAM" id="SSF57938">
    <property type="entry name" value="DnaJ/Hsp40 cysteine-rich domain"/>
    <property type="match status" value="1"/>
</dbReference>
<dbReference type="PRINTS" id="PR00625">
    <property type="entry name" value="JDOMAIN"/>
</dbReference>
<feature type="zinc finger region" description="CR-type" evidence="6">
    <location>
        <begin position="211"/>
        <end position="289"/>
    </location>
</feature>
<gene>
    <name evidence="9" type="ORF">LAZ67_3000511</name>
</gene>
<reference evidence="9 10" key="1">
    <citation type="submission" date="2022-01" db="EMBL/GenBank/DDBJ databases">
        <title>A chromosomal length assembly of Cordylochernes scorpioides.</title>
        <authorList>
            <person name="Zeh D."/>
            <person name="Zeh J."/>
        </authorList>
    </citation>
    <scope>NUCLEOTIDE SEQUENCE [LARGE SCALE GENOMIC DNA]</scope>
    <source>
        <strain evidence="9">IN4F17</strain>
        <tissue evidence="9">Whole Body</tissue>
    </source>
</reference>
<feature type="domain" description="CR-type" evidence="8">
    <location>
        <begin position="211"/>
        <end position="289"/>
    </location>
</feature>
<keyword evidence="5" id="KW-0143">Chaperone</keyword>
<evidence type="ECO:0000256" key="3">
    <source>
        <dbReference type="ARBA" id="ARBA00022771"/>
    </source>
</evidence>
<organism evidence="9 10">
    <name type="scientific">Cordylochernes scorpioides</name>
    <dbReference type="NCBI Taxonomy" id="51811"/>
    <lineage>
        <taxon>Eukaryota</taxon>
        <taxon>Metazoa</taxon>
        <taxon>Ecdysozoa</taxon>
        <taxon>Arthropoda</taxon>
        <taxon>Chelicerata</taxon>
        <taxon>Arachnida</taxon>
        <taxon>Pseudoscorpiones</taxon>
        <taxon>Cheliferoidea</taxon>
        <taxon>Chernetidae</taxon>
        <taxon>Cordylochernes</taxon>
    </lineage>
</organism>
<dbReference type="Gene3D" id="1.10.287.110">
    <property type="entry name" value="DnaJ domain"/>
    <property type="match status" value="1"/>
</dbReference>
<dbReference type="Proteomes" id="UP001235939">
    <property type="component" value="Chromosome 03"/>
</dbReference>
<dbReference type="PROSITE" id="PS50076">
    <property type="entry name" value="DNAJ_2"/>
    <property type="match status" value="1"/>
</dbReference>
<protein>
    <submittedName>
        <fullName evidence="9">DNAJA3</fullName>
    </submittedName>
</protein>
<keyword evidence="3 6" id="KW-0863">Zinc-finger</keyword>
<dbReference type="Gene3D" id="2.10.230.10">
    <property type="entry name" value="Heat shock protein DnaJ, cysteine-rich domain"/>
    <property type="match status" value="1"/>
</dbReference>
<evidence type="ECO:0000313" key="10">
    <source>
        <dbReference type="Proteomes" id="UP001235939"/>
    </source>
</evidence>
<dbReference type="InterPro" id="IPR002939">
    <property type="entry name" value="DnaJ_C"/>
</dbReference>
<dbReference type="InterPro" id="IPR001305">
    <property type="entry name" value="HSP_DnaJ_Cys-rich_dom"/>
</dbReference>
<evidence type="ECO:0000256" key="2">
    <source>
        <dbReference type="ARBA" id="ARBA00022737"/>
    </source>
</evidence>
<proteinExistence type="predicted"/>
<dbReference type="InterPro" id="IPR018253">
    <property type="entry name" value="DnaJ_domain_CS"/>
</dbReference>
<name>A0ABY6K987_9ARAC</name>
<evidence type="ECO:0000256" key="6">
    <source>
        <dbReference type="PROSITE-ProRule" id="PRU00546"/>
    </source>
</evidence>
<keyword evidence="2" id="KW-0677">Repeat</keyword>
<evidence type="ECO:0000259" key="8">
    <source>
        <dbReference type="PROSITE" id="PS51188"/>
    </source>
</evidence>
<dbReference type="EMBL" id="CP092865">
    <property type="protein sequence ID" value="UYV64393.1"/>
    <property type="molecule type" value="Genomic_DNA"/>
</dbReference>
<dbReference type="InterPro" id="IPR008971">
    <property type="entry name" value="HSP40/DnaJ_pept-bd"/>
</dbReference>
<dbReference type="Pfam" id="PF00226">
    <property type="entry name" value="DnaJ"/>
    <property type="match status" value="1"/>
</dbReference>
<dbReference type="CDD" id="cd10747">
    <property type="entry name" value="DnaJ_C"/>
    <property type="match status" value="1"/>
</dbReference>
<evidence type="ECO:0000256" key="5">
    <source>
        <dbReference type="ARBA" id="ARBA00023186"/>
    </source>
</evidence>
<dbReference type="PROSITE" id="PS51188">
    <property type="entry name" value="ZF_CR"/>
    <property type="match status" value="1"/>
</dbReference>
<dbReference type="InterPro" id="IPR036869">
    <property type="entry name" value="J_dom_sf"/>
</dbReference>
<keyword evidence="4 6" id="KW-0862">Zinc</keyword>
<evidence type="ECO:0000313" key="9">
    <source>
        <dbReference type="EMBL" id="UYV64393.1"/>
    </source>
</evidence>
<dbReference type="CDD" id="cd06257">
    <property type="entry name" value="DnaJ"/>
    <property type="match status" value="1"/>
</dbReference>
<dbReference type="Pfam" id="PF01556">
    <property type="entry name" value="DnaJ_C"/>
    <property type="match status" value="1"/>
</dbReference>
<dbReference type="InterPro" id="IPR036410">
    <property type="entry name" value="HSP_DnaJ_Cys-rich_dom_sf"/>
</dbReference>
<dbReference type="SUPFAM" id="SSF46565">
    <property type="entry name" value="Chaperone J-domain"/>
    <property type="match status" value="1"/>
</dbReference>
<dbReference type="SMART" id="SM00271">
    <property type="entry name" value="DnaJ"/>
    <property type="match status" value="1"/>
</dbReference>
<dbReference type="Pfam" id="PF00684">
    <property type="entry name" value="DnaJ_CXXCXGXG"/>
    <property type="match status" value="1"/>
</dbReference>
<dbReference type="InterPro" id="IPR051938">
    <property type="entry name" value="Apopto_cytoskel_mod"/>
</dbReference>